<sequence length="195" mass="22695">MIGFLGEPLAVGLILHYLEGKGKKPKLISLKVTQGTRKGSRLDAWISDEKDKLYQTEIKMWGGNAIGGLYIKEEAETNWLAAKSESQWHKWLWDSNKGTFRDDNVRKVLTPMRKPKEYDAWDVEPLLCLWWMVQPSAEDQAWFTLDLPENQHPPFKKVHVFSLTRYLMSLEENVLELELPLLGTRLEWLKKVFPA</sequence>
<accession>A0ABP9VBH2</accession>
<name>A0ABP9VBH2_9DEIO</name>
<comment type="caution">
    <text evidence="1">The sequence shown here is derived from an EMBL/GenBank/DDBJ whole genome shotgun (WGS) entry which is preliminary data.</text>
</comment>
<protein>
    <recommendedName>
        <fullName evidence="3">DUF4365 domain-containing protein</fullName>
    </recommendedName>
</protein>
<evidence type="ECO:0008006" key="3">
    <source>
        <dbReference type="Google" id="ProtNLM"/>
    </source>
</evidence>
<gene>
    <name evidence="1" type="ORF">Dxin01_02346</name>
</gene>
<dbReference type="EMBL" id="BAABRN010000026">
    <property type="protein sequence ID" value="GAA5502602.1"/>
    <property type="molecule type" value="Genomic_DNA"/>
</dbReference>
<dbReference type="Proteomes" id="UP001458946">
    <property type="component" value="Unassembled WGS sequence"/>
</dbReference>
<evidence type="ECO:0000313" key="2">
    <source>
        <dbReference type="Proteomes" id="UP001458946"/>
    </source>
</evidence>
<organism evidence="1 2">
    <name type="scientific">Deinococcus xinjiangensis</name>
    <dbReference type="NCBI Taxonomy" id="457454"/>
    <lineage>
        <taxon>Bacteria</taxon>
        <taxon>Thermotogati</taxon>
        <taxon>Deinococcota</taxon>
        <taxon>Deinococci</taxon>
        <taxon>Deinococcales</taxon>
        <taxon>Deinococcaceae</taxon>
        <taxon>Deinococcus</taxon>
    </lineage>
</organism>
<evidence type="ECO:0000313" key="1">
    <source>
        <dbReference type="EMBL" id="GAA5502602.1"/>
    </source>
</evidence>
<reference evidence="1 2" key="1">
    <citation type="submission" date="2024-02" db="EMBL/GenBank/DDBJ databases">
        <title>Deinococcus xinjiangensis NBRC 107630.</title>
        <authorList>
            <person name="Ichikawa N."/>
            <person name="Katano-Makiyama Y."/>
            <person name="Hidaka K."/>
        </authorList>
    </citation>
    <scope>NUCLEOTIDE SEQUENCE [LARGE SCALE GENOMIC DNA]</scope>
    <source>
        <strain evidence="1 2">NBRC 107630</strain>
    </source>
</reference>
<proteinExistence type="predicted"/>
<keyword evidence="2" id="KW-1185">Reference proteome</keyword>